<sequence length="128" mass="14510">MESLLRCFSRLPLRLVKDLSGRRPRLLLKSHLKPAETADLFKIKESKVKEGELGLESGFGKRGIVERSDTIEKVKEKIQAKDGTPANVQDLYLEGKKLENGHTLADYNVEEQDILDLFHNKLLINVAI</sequence>
<dbReference type="AlphaFoldDB" id="A0AAP0E4L0"/>
<keyword evidence="4" id="KW-1185">Reference proteome</keyword>
<evidence type="ECO:0000259" key="2">
    <source>
        <dbReference type="PROSITE" id="PS50053"/>
    </source>
</evidence>
<dbReference type="InterPro" id="IPR029071">
    <property type="entry name" value="Ubiquitin-like_domsf"/>
</dbReference>
<reference evidence="3 4" key="1">
    <citation type="submission" date="2024-01" db="EMBL/GenBank/DDBJ databases">
        <title>Genome assemblies of Stephania.</title>
        <authorList>
            <person name="Yang L."/>
        </authorList>
    </citation>
    <scope>NUCLEOTIDE SEQUENCE [LARGE SCALE GENOMIC DNA]</scope>
    <source>
        <strain evidence="3">QJT</strain>
        <tissue evidence="3">Leaf</tissue>
    </source>
</reference>
<dbReference type="GO" id="GO:0003729">
    <property type="term" value="F:mRNA binding"/>
    <property type="evidence" value="ECO:0007669"/>
    <property type="project" value="UniProtKB-ARBA"/>
</dbReference>
<dbReference type="SUPFAM" id="SSF54236">
    <property type="entry name" value="Ubiquitin-like"/>
    <property type="match status" value="1"/>
</dbReference>
<dbReference type="InterPro" id="IPR050158">
    <property type="entry name" value="Ubiquitin_ubiquitin-like"/>
</dbReference>
<feature type="domain" description="Ubiquitin-like" evidence="2">
    <location>
        <begin position="65"/>
        <end position="117"/>
    </location>
</feature>
<dbReference type="Proteomes" id="UP001417504">
    <property type="component" value="Unassembled WGS sequence"/>
</dbReference>
<protein>
    <recommendedName>
        <fullName evidence="2">Ubiquitin-like domain-containing protein</fullName>
    </recommendedName>
</protein>
<dbReference type="Pfam" id="PF00240">
    <property type="entry name" value="ubiquitin"/>
    <property type="match status" value="1"/>
</dbReference>
<dbReference type="EMBL" id="JBBNAE010000011">
    <property type="protein sequence ID" value="KAK9084888.1"/>
    <property type="molecule type" value="Genomic_DNA"/>
</dbReference>
<accession>A0AAP0E4L0</accession>
<dbReference type="PANTHER" id="PTHR10666">
    <property type="entry name" value="UBIQUITIN"/>
    <property type="match status" value="1"/>
</dbReference>
<organism evidence="3 4">
    <name type="scientific">Stephania japonica</name>
    <dbReference type="NCBI Taxonomy" id="461633"/>
    <lineage>
        <taxon>Eukaryota</taxon>
        <taxon>Viridiplantae</taxon>
        <taxon>Streptophyta</taxon>
        <taxon>Embryophyta</taxon>
        <taxon>Tracheophyta</taxon>
        <taxon>Spermatophyta</taxon>
        <taxon>Magnoliopsida</taxon>
        <taxon>Ranunculales</taxon>
        <taxon>Menispermaceae</taxon>
        <taxon>Menispermoideae</taxon>
        <taxon>Cissampelideae</taxon>
        <taxon>Stephania</taxon>
    </lineage>
</organism>
<evidence type="ECO:0000313" key="4">
    <source>
        <dbReference type="Proteomes" id="UP001417504"/>
    </source>
</evidence>
<evidence type="ECO:0000313" key="3">
    <source>
        <dbReference type="EMBL" id="KAK9084888.1"/>
    </source>
</evidence>
<dbReference type="SMART" id="SM00213">
    <property type="entry name" value="UBQ"/>
    <property type="match status" value="1"/>
</dbReference>
<name>A0AAP0E4L0_9MAGN</name>
<comment type="caution">
    <text evidence="3">The sequence shown here is derived from an EMBL/GenBank/DDBJ whole genome shotgun (WGS) entry which is preliminary data.</text>
</comment>
<dbReference type="Gene3D" id="3.10.20.90">
    <property type="entry name" value="Phosphatidylinositol 3-kinase Catalytic Subunit, Chain A, domain 1"/>
    <property type="match status" value="1"/>
</dbReference>
<dbReference type="PRINTS" id="PR00348">
    <property type="entry name" value="UBIQUITIN"/>
</dbReference>
<keyword evidence="1" id="KW-1017">Isopeptide bond</keyword>
<evidence type="ECO:0000256" key="1">
    <source>
        <dbReference type="ARBA" id="ARBA00022499"/>
    </source>
</evidence>
<dbReference type="PROSITE" id="PS50053">
    <property type="entry name" value="UBIQUITIN_2"/>
    <property type="match status" value="1"/>
</dbReference>
<dbReference type="InterPro" id="IPR019956">
    <property type="entry name" value="Ubiquitin_dom"/>
</dbReference>
<dbReference type="InterPro" id="IPR000626">
    <property type="entry name" value="Ubiquitin-like_dom"/>
</dbReference>
<proteinExistence type="predicted"/>
<gene>
    <name evidence="3" type="ORF">Sjap_025299</name>
</gene>